<dbReference type="Gene3D" id="3.30.420.10">
    <property type="entry name" value="Ribonuclease H-like superfamily/Ribonuclease H"/>
    <property type="match status" value="2"/>
</dbReference>
<dbReference type="GO" id="GO:0046975">
    <property type="term" value="F:histone H3K36 methyltransferase activity"/>
    <property type="evidence" value="ECO:0007669"/>
    <property type="project" value="TreeGrafter"/>
</dbReference>
<dbReference type="GO" id="GO:0000793">
    <property type="term" value="C:condensed chromosome"/>
    <property type="evidence" value="ECO:0007669"/>
    <property type="project" value="TreeGrafter"/>
</dbReference>
<dbReference type="InterPro" id="IPR052709">
    <property type="entry name" value="Transposase-MT_Hybrid"/>
</dbReference>
<sequence length="292" mass="33419">MDQGRIRTFVYYKLLLSNDTGTTVVNICSACKKDVVSQRSVRLWFNRFGSGDTSLESREPSGRHFTVDDDEIRRYIKEKLEATTRELATTLVCSKSTIHDRLNLLGHHKVLAHWIRHRLTDAKKQSRVTVRQSLLLRNDARRTVWITREEEPPTTPKADLLSLKIILCCWWNSHRLRLHRSARETSRRHPGKASPTSLGPPSAQQRAPPRGEGDLAEVDDAWLGDVALSDYHFFRLMKPYLAGRKFTDYDHLTSDIADFFESQPAEFWAKGIGDLPNRCATVVDNCGAYIVD</sequence>
<dbReference type="GO" id="GO:0044547">
    <property type="term" value="F:DNA topoisomerase binding"/>
    <property type="evidence" value="ECO:0007669"/>
    <property type="project" value="TreeGrafter"/>
</dbReference>
<dbReference type="Pfam" id="PF01359">
    <property type="entry name" value="Transposase_1"/>
    <property type="match status" value="1"/>
</dbReference>
<dbReference type="EMBL" id="CAJGYM010000019">
    <property type="protein sequence ID" value="CAD6191091.1"/>
    <property type="molecule type" value="Genomic_DNA"/>
</dbReference>
<organism evidence="3 4">
    <name type="scientific">Caenorhabditis auriculariae</name>
    <dbReference type="NCBI Taxonomy" id="2777116"/>
    <lineage>
        <taxon>Eukaryota</taxon>
        <taxon>Metazoa</taxon>
        <taxon>Ecdysozoa</taxon>
        <taxon>Nematoda</taxon>
        <taxon>Chromadorea</taxon>
        <taxon>Rhabditida</taxon>
        <taxon>Rhabditina</taxon>
        <taxon>Rhabditomorpha</taxon>
        <taxon>Rhabditoidea</taxon>
        <taxon>Rhabditidae</taxon>
        <taxon>Peloderinae</taxon>
        <taxon>Caenorhabditis</taxon>
    </lineage>
</organism>
<dbReference type="GO" id="GO:0044774">
    <property type="term" value="P:mitotic DNA integrity checkpoint signaling"/>
    <property type="evidence" value="ECO:0007669"/>
    <property type="project" value="TreeGrafter"/>
</dbReference>
<evidence type="ECO:0000313" key="4">
    <source>
        <dbReference type="Proteomes" id="UP000835052"/>
    </source>
</evidence>
<comment type="caution">
    <text evidence="3">The sequence shown here is derived from an EMBL/GenBank/DDBJ whole genome shotgun (WGS) entry which is preliminary data.</text>
</comment>
<evidence type="ECO:0000313" key="3">
    <source>
        <dbReference type="EMBL" id="CAD6191091.1"/>
    </source>
</evidence>
<dbReference type="PANTHER" id="PTHR46060">
    <property type="entry name" value="MARINER MOS1 TRANSPOSASE-LIKE PROTEIN"/>
    <property type="match status" value="1"/>
</dbReference>
<dbReference type="GO" id="GO:0000014">
    <property type="term" value="F:single-stranded DNA endodeoxyribonuclease activity"/>
    <property type="evidence" value="ECO:0007669"/>
    <property type="project" value="TreeGrafter"/>
</dbReference>
<gene>
    <name evidence="3" type="ORF">CAUJ_LOCUS7010</name>
</gene>
<evidence type="ECO:0000259" key="2">
    <source>
        <dbReference type="Pfam" id="PF17906"/>
    </source>
</evidence>
<dbReference type="GO" id="GO:0000729">
    <property type="term" value="P:DNA double-strand break processing"/>
    <property type="evidence" value="ECO:0007669"/>
    <property type="project" value="TreeGrafter"/>
</dbReference>
<keyword evidence="4" id="KW-1185">Reference proteome</keyword>
<dbReference type="GO" id="GO:0003690">
    <property type="term" value="F:double-stranded DNA binding"/>
    <property type="evidence" value="ECO:0007669"/>
    <property type="project" value="TreeGrafter"/>
</dbReference>
<accession>A0A8S1H7U0</accession>
<dbReference type="Proteomes" id="UP000835052">
    <property type="component" value="Unassembled WGS sequence"/>
</dbReference>
<evidence type="ECO:0000256" key="1">
    <source>
        <dbReference type="SAM" id="MobiDB-lite"/>
    </source>
</evidence>
<dbReference type="GO" id="GO:0042800">
    <property type="term" value="F:histone H3K4 methyltransferase activity"/>
    <property type="evidence" value="ECO:0007669"/>
    <property type="project" value="TreeGrafter"/>
</dbReference>
<dbReference type="GO" id="GO:0035861">
    <property type="term" value="C:site of double-strand break"/>
    <property type="evidence" value="ECO:0007669"/>
    <property type="project" value="TreeGrafter"/>
</dbReference>
<dbReference type="InterPro" id="IPR041426">
    <property type="entry name" value="Mos1_HTH"/>
</dbReference>
<dbReference type="OrthoDB" id="9970333at2759"/>
<proteinExistence type="predicted"/>
<name>A0A8S1H7U0_9PELO</name>
<feature type="domain" description="Mos1 transposase HTH" evidence="2">
    <location>
        <begin position="6"/>
        <end position="52"/>
    </location>
</feature>
<dbReference type="AlphaFoldDB" id="A0A8S1H7U0"/>
<dbReference type="Pfam" id="PF17906">
    <property type="entry name" value="HTH_48"/>
    <property type="match status" value="1"/>
</dbReference>
<reference evidence="3" key="1">
    <citation type="submission" date="2020-10" db="EMBL/GenBank/DDBJ databases">
        <authorList>
            <person name="Kikuchi T."/>
        </authorList>
    </citation>
    <scope>NUCLEOTIDE SEQUENCE</scope>
    <source>
        <strain evidence="3">NKZ352</strain>
    </source>
</reference>
<dbReference type="GO" id="GO:0015074">
    <property type="term" value="P:DNA integration"/>
    <property type="evidence" value="ECO:0007669"/>
    <property type="project" value="TreeGrafter"/>
</dbReference>
<dbReference type="GO" id="GO:0003697">
    <property type="term" value="F:single-stranded DNA binding"/>
    <property type="evidence" value="ECO:0007669"/>
    <property type="project" value="TreeGrafter"/>
</dbReference>
<feature type="region of interest" description="Disordered" evidence="1">
    <location>
        <begin position="182"/>
        <end position="213"/>
    </location>
</feature>
<feature type="compositionally biased region" description="Polar residues" evidence="1">
    <location>
        <begin position="194"/>
        <end position="205"/>
    </location>
</feature>
<protein>
    <recommendedName>
        <fullName evidence="2">Mos1 transposase HTH domain-containing protein</fullName>
    </recommendedName>
</protein>
<dbReference type="GO" id="GO:0031297">
    <property type="term" value="P:replication fork processing"/>
    <property type="evidence" value="ECO:0007669"/>
    <property type="project" value="TreeGrafter"/>
</dbReference>
<dbReference type="GO" id="GO:0006303">
    <property type="term" value="P:double-strand break repair via nonhomologous end joining"/>
    <property type="evidence" value="ECO:0007669"/>
    <property type="project" value="TreeGrafter"/>
</dbReference>
<dbReference type="InterPro" id="IPR036397">
    <property type="entry name" value="RNaseH_sf"/>
</dbReference>
<dbReference type="InterPro" id="IPR001888">
    <property type="entry name" value="Transposase_1"/>
</dbReference>
<dbReference type="PANTHER" id="PTHR46060:SF2">
    <property type="entry name" value="HISTONE-LYSINE N-METHYLTRANSFERASE SETMAR"/>
    <property type="match status" value="1"/>
</dbReference>
<dbReference type="GO" id="GO:0005634">
    <property type="term" value="C:nucleus"/>
    <property type="evidence" value="ECO:0007669"/>
    <property type="project" value="TreeGrafter"/>
</dbReference>